<feature type="transmembrane region" description="Helical" evidence="4">
    <location>
        <begin position="7"/>
        <end position="27"/>
    </location>
</feature>
<dbReference type="PANTHER" id="PTHR21600">
    <property type="entry name" value="MITOCHONDRIAL RNA PSEUDOURIDINE SYNTHASE"/>
    <property type="match status" value="1"/>
</dbReference>
<comment type="similarity">
    <text evidence="1 3">Belongs to the pseudouridine synthase RluA family.</text>
</comment>
<dbReference type="GO" id="GO:0009982">
    <property type="term" value="F:pseudouridine synthase activity"/>
    <property type="evidence" value="ECO:0007669"/>
    <property type="project" value="InterPro"/>
</dbReference>
<dbReference type="InterPro" id="IPR006225">
    <property type="entry name" value="PsdUridine_synth_RluC/D"/>
</dbReference>
<dbReference type="PATRIC" id="fig|1120928.5.peg.412"/>
<evidence type="ECO:0000259" key="5">
    <source>
        <dbReference type="Pfam" id="PF00849"/>
    </source>
</evidence>
<dbReference type="CDD" id="cd02869">
    <property type="entry name" value="PseudoU_synth_RluA_like"/>
    <property type="match status" value="1"/>
</dbReference>
<dbReference type="SUPFAM" id="SSF55120">
    <property type="entry name" value="Pseudouridine synthase"/>
    <property type="match status" value="1"/>
</dbReference>
<dbReference type="Proteomes" id="UP000017404">
    <property type="component" value="Unassembled WGS sequence"/>
</dbReference>
<evidence type="ECO:0000313" key="6">
    <source>
        <dbReference type="EMBL" id="ESK57203.1"/>
    </source>
</evidence>
<reference evidence="6 7" key="1">
    <citation type="submission" date="2013-10" db="EMBL/GenBank/DDBJ databases">
        <title>The Genome Sequence of Acinetobacter tjernbergiae CIP107465.</title>
        <authorList>
            <consortium name="The Broad Institute Genomics Platform"/>
            <consortium name="The Broad Institute Genome Sequencing Center for Infectious Disease"/>
            <person name="Cerqueira G."/>
            <person name="Feldgarden M."/>
            <person name="Courvalin P."/>
            <person name="Grillot-Courvalin C."/>
            <person name="Clermont D."/>
            <person name="Rocha E."/>
            <person name="Yoon E.-J."/>
            <person name="Nemec A."/>
            <person name="Young S.K."/>
            <person name="Zeng Q."/>
            <person name="Gargeya S."/>
            <person name="Fitzgerald M."/>
            <person name="Abouelleil A."/>
            <person name="Alvarado L."/>
            <person name="Berlin A.M."/>
            <person name="Chapman S.B."/>
            <person name="Gainer-Dewar J."/>
            <person name="Goldberg J."/>
            <person name="Gnerre S."/>
            <person name="Griggs A."/>
            <person name="Gujja S."/>
            <person name="Hansen M."/>
            <person name="Howarth C."/>
            <person name="Imamovic A."/>
            <person name="Ireland A."/>
            <person name="Larimer J."/>
            <person name="McCowan C."/>
            <person name="Murphy C."/>
            <person name="Pearson M."/>
            <person name="Poon T.W."/>
            <person name="Priest M."/>
            <person name="Roberts A."/>
            <person name="Saif S."/>
            <person name="Shea T."/>
            <person name="Sykes S."/>
            <person name="Wortman J."/>
            <person name="Nusbaum C."/>
            <person name="Birren B."/>
        </authorList>
    </citation>
    <scope>NUCLEOTIDE SEQUENCE [LARGE SCALE GENOMIC DNA]</scope>
    <source>
        <strain evidence="6 7">CIP 107465</strain>
    </source>
</reference>
<name>V2UR27_9GAMM</name>
<protein>
    <recommendedName>
        <fullName evidence="3">Pseudouridine synthase</fullName>
        <ecNumber evidence="3">5.4.99.-</ecNumber>
    </recommendedName>
</protein>
<keyword evidence="7" id="KW-1185">Reference proteome</keyword>
<comment type="catalytic activity">
    <reaction evidence="3">
        <text>a uridine in RNA = a pseudouridine in RNA</text>
        <dbReference type="Rhea" id="RHEA:48348"/>
        <dbReference type="Rhea" id="RHEA-COMP:12068"/>
        <dbReference type="Rhea" id="RHEA-COMP:12069"/>
        <dbReference type="ChEBI" id="CHEBI:65314"/>
        <dbReference type="ChEBI" id="CHEBI:65315"/>
    </reaction>
</comment>
<comment type="function">
    <text evidence="3">Responsible for synthesis of pseudouridine from uracil.</text>
</comment>
<evidence type="ECO:0000256" key="4">
    <source>
        <dbReference type="SAM" id="Phobius"/>
    </source>
</evidence>
<dbReference type="EMBL" id="AYEV01000003">
    <property type="protein sequence ID" value="ESK57203.1"/>
    <property type="molecule type" value="Genomic_DNA"/>
</dbReference>
<dbReference type="PANTHER" id="PTHR21600:SF89">
    <property type="entry name" value="RIBOSOMAL LARGE SUBUNIT PSEUDOURIDINE SYNTHASE A"/>
    <property type="match status" value="1"/>
</dbReference>
<proteinExistence type="inferred from homology"/>
<feature type="active site" evidence="2">
    <location>
        <position position="90"/>
    </location>
</feature>
<organism evidence="6 7">
    <name type="scientific">Acinetobacter tjernbergiae DSM 14971 = CIP 107465</name>
    <dbReference type="NCBI Taxonomy" id="1120928"/>
    <lineage>
        <taxon>Bacteria</taxon>
        <taxon>Pseudomonadati</taxon>
        <taxon>Pseudomonadota</taxon>
        <taxon>Gammaproteobacteria</taxon>
        <taxon>Moraxellales</taxon>
        <taxon>Moraxellaceae</taxon>
        <taxon>Acinetobacter</taxon>
    </lineage>
</organism>
<dbReference type="GO" id="GO:0000455">
    <property type="term" value="P:enzyme-directed rRNA pseudouridine synthesis"/>
    <property type="evidence" value="ECO:0007669"/>
    <property type="project" value="TreeGrafter"/>
</dbReference>
<evidence type="ECO:0000256" key="3">
    <source>
        <dbReference type="RuleBase" id="RU362028"/>
    </source>
</evidence>
<dbReference type="Gene3D" id="3.30.2350.10">
    <property type="entry name" value="Pseudouridine synthase"/>
    <property type="match status" value="1"/>
</dbReference>
<dbReference type="InterPro" id="IPR006145">
    <property type="entry name" value="PsdUridine_synth_RsuA/RluA"/>
</dbReference>
<dbReference type="Pfam" id="PF00849">
    <property type="entry name" value="PseudoU_synth_2"/>
    <property type="match status" value="1"/>
</dbReference>
<keyword evidence="4" id="KW-0472">Membrane</keyword>
<keyword evidence="4" id="KW-1133">Transmembrane helix</keyword>
<feature type="domain" description="Pseudouridine synthase RsuA/RluA-like" evidence="5">
    <location>
        <begin position="48"/>
        <end position="195"/>
    </location>
</feature>
<dbReference type="STRING" id="202955.GCA_000759995_01844"/>
<dbReference type="AlphaFoldDB" id="V2UR27"/>
<dbReference type="EC" id="5.4.99.-" evidence="3"/>
<keyword evidence="3" id="KW-0413">Isomerase</keyword>
<dbReference type="InterPro" id="IPR020103">
    <property type="entry name" value="PsdUridine_synth_cat_dom_sf"/>
</dbReference>
<dbReference type="NCBIfam" id="TIGR00005">
    <property type="entry name" value="rluA_subfam"/>
    <property type="match status" value="1"/>
</dbReference>
<keyword evidence="4" id="KW-0812">Transmembrane</keyword>
<evidence type="ECO:0000256" key="2">
    <source>
        <dbReference type="PIRSR" id="PIRSR606225-1"/>
    </source>
</evidence>
<dbReference type="GO" id="GO:0003723">
    <property type="term" value="F:RNA binding"/>
    <property type="evidence" value="ECO:0007669"/>
    <property type="project" value="InterPro"/>
</dbReference>
<dbReference type="eggNOG" id="COG0564">
    <property type="taxonomic scope" value="Bacteria"/>
</dbReference>
<comment type="caution">
    <text evidence="6">The sequence shown here is derived from an EMBL/GenBank/DDBJ whole genome shotgun (WGS) entry which is preliminary data.</text>
</comment>
<sequence length="245" mass="28199">MISKFVFGLEVAIIAALYSICLFPMPLNDNFIYMPPQDPLEIMYEDEDLVVVNKPAGLLSVMGRLPEHQDSAYLRVLDQHPTAKVTHRLDMATSGLLMFAKHRDAEVAVSKMFQARTVKKYYVALVQGQIQAEGSVDVPLITDWENRPRQIVHFELGKHAKTLFQRMQYDAETDQSRVRLEPVTGRSHQLRVHMMHIGHPIMGDKLYHPEPAQFYLKRMALHAAYLAFKHPLQDKHLEIQSKIPF</sequence>
<accession>V2UR27</accession>
<gene>
    <name evidence="6" type="ORF">F990_00400</name>
</gene>
<evidence type="ECO:0000256" key="1">
    <source>
        <dbReference type="ARBA" id="ARBA00010876"/>
    </source>
</evidence>
<evidence type="ECO:0000313" key="7">
    <source>
        <dbReference type="Proteomes" id="UP000017404"/>
    </source>
</evidence>
<dbReference type="InterPro" id="IPR050188">
    <property type="entry name" value="RluA_PseudoU_synthase"/>
</dbReference>
<dbReference type="GO" id="GO:0140098">
    <property type="term" value="F:catalytic activity, acting on RNA"/>
    <property type="evidence" value="ECO:0007669"/>
    <property type="project" value="UniProtKB-ARBA"/>
</dbReference>